<dbReference type="InterPro" id="IPR008135">
    <property type="entry name" value="Competence-induced_CinA"/>
</dbReference>
<proteinExistence type="inferred from homology"/>
<accession>A0A0F9QVS6</accession>
<evidence type="ECO:0000259" key="1">
    <source>
        <dbReference type="SMART" id="SM00852"/>
    </source>
</evidence>
<dbReference type="PANTHER" id="PTHR13939:SF0">
    <property type="entry name" value="NMN AMIDOHYDROLASE-LIKE PROTEIN YFAY"/>
    <property type="match status" value="1"/>
</dbReference>
<dbReference type="InterPro" id="IPR008136">
    <property type="entry name" value="CinA_C"/>
</dbReference>
<reference evidence="2" key="1">
    <citation type="journal article" date="2015" name="Nature">
        <title>Complex archaea that bridge the gap between prokaryotes and eukaryotes.</title>
        <authorList>
            <person name="Spang A."/>
            <person name="Saw J.H."/>
            <person name="Jorgensen S.L."/>
            <person name="Zaremba-Niedzwiedzka K."/>
            <person name="Martijn J."/>
            <person name="Lind A.E."/>
            <person name="van Eijk R."/>
            <person name="Schleper C."/>
            <person name="Guy L."/>
            <person name="Ettema T.J."/>
        </authorList>
    </citation>
    <scope>NUCLEOTIDE SEQUENCE</scope>
</reference>
<dbReference type="AlphaFoldDB" id="A0A0F9QVS6"/>
<feature type="domain" description="MoaB/Mog" evidence="1">
    <location>
        <begin position="10"/>
        <end position="177"/>
    </location>
</feature>
<dbReference type="Pfam" id="PF18146">
    <property type="entry name" value="CinA_KH"/>
    <property type="match status" value="1"/>
</dbReference>
<evidence type="ECO:0000313" key="2">
    <source>
        <dbReference type="EMBL" id="KKN48440.1"/>
    </source>
</evidence>
<dbReference type="NCBIfam" id="TIGR00199">
    <property type="entry name" value="PncC_domain"/>
    <property type="match status" value="1"/>
</dbReference>
<dbReference type="InterPro" id="IPR050101">
    <property type="entry name" value="CinA"/>
</dbReference>
<sequence length="426" mass="47158">MKPKKNLKIEIMAIGSELLTPYFQDTNSLFLTERLNDLGMEVSYKTIVGDDWDDLALSIKQALSRTDVIIAIGGLGPTQDDRTREAFATVLERKLIFNKELLQKIEGRFKHRGLSMPAVNKKQSYVIDGAEILENRNGTAPGLWLDTGSNKIILLPGPPHELKPMFDESACPHLQEFKTDYTARKVLKITGLTESKIDTLILDLYPDSPYLRMTILSHPGQIEIHLSSHSKKSQEQADKRVQKLETNILERLKENVFSASGEELEEVVGNLLRLNKRTLAVAESCTGGLLGHRLTNVPGSSDYFLLGVVAYSNKAKINALGVSPSLIEKYGAVSSQVAEAMAQGIREKARSNLSLAVTGIAGPTGGTPEKPVGLVYIALAWDKGSKLKKNLFLGNRDKIKYQSSQKALDMVRRHLAKNKKKKRALK</sequence>
<comment type="caution">
    <text evidence="2">The sequence shown here is derived from an EMBL/GenBank/DDBJ whole genome shotgun (WGS) entry which is preliminary data.</text>
</comment>
<dbReference type="InterPro" id="IPR041424">
    <property type="entry name" value="CinA_KH"/>
</dbReference>
<dbReference type="Pfam" id="PF00994">
    <property type="entry name" value="MoCF_biosynth"/>
    <property type="match status" value="1"/>
</dbReference>
<dbReference type="InterPro" id="IPR036653">
    <property type="entry name" value="CinA-like_C"/>
</dbReference>
<dbReference type="NCBIfam" id="TIGR00200">
    <property type="entry name" value="cinA_nterm"/>
    <property type="match status" value="1"/>
</dbReference>
<dbReference type="PIRSF" id="PIRSF006728">
    <property type="entry name" value="CinA"/>
    <property type="match status" value="1"/>
</dbReference>
<dbReference type="InterPro" id="IPR036425">
    <property type="entry name" value="MoaB/Mog-like_dom_sf"/>
</dbReference>
<dbReference type="EMBL" id="LAZR01001221">
    <property type="protein sequence ID" value="KKN48440.1"/>
    <property type="molecule type" value="Genomic_DNA"/>
</dbReference>
<protein>
    <recommendedName>
        <fullName evidence="1">MoaB/Mog domain-containing protein</fullName>
    </recommendedName>
</protein>
<gene>
    <name evidence="2" type="ORF">LCGC14_0652810</name>
</gene>
<dbReference type="PANTHER" id="PTHR13939">
    <property type="entry name" value="NICOTINAMIDE-NUCLEOTIDE AMIDOHYDROLASE PNCC"/>
    <property type="match status" value="1"/>
</dbReference>
<dbReference type="SUPFAM" id="SSF142433">
    <property type="entry name" value="CinA-like"/>
    <property type="match status" value="1"/>
</dbReference>
<dbReference type="SMART" id="SM00852">
    <property type="entry name" value="MoCF_biosynth"/>
    <property type="match status" value="1"/>
</dbReference>
<dbReference type="Gene3D" id="3.90.950.20">
    <property type="entry name" value="CinA-like"/>
    <property type="match status" value="1"/>
</dbReference>
<dbReference type="Gene3D" id="3.30.70.2860">
    <property type="match status" value="1"/>
</dbReference>
<dbReference type="InterPro" id="IPR001453">
    <property type="entry name" value="MoaB/Mog_dom"/>
</dbReference>
<dbReference type="Pfam" id="PF02464">
    <property type="entry name" value="CinA"/>
    <property type="match status" value="1"/>
</dbReference>
<dbReference type="CDD" id="cd00885">
    <property type="entry name" value="cinA"/>
    <property type="match status" value="1"/>
</dbReference>
<dbReference type="SUPFAM" id="SSF53218">
    <property type="entry name" value="Molybdenum cofactor biosynthesis proteins"/>
    <property type="match status" value="1"/>
</dbReference>
<name>A0A0F9QVS6_9ZZZZ</name>
<dbReference type="HAMAP" id="MF_00226_B">
    <property type="entry name" value="CinA_B"/>
    <property type="match status" value="1"/>
</dbReference>
<dbReference type="Gene3D" id="3.40.980.10">
    <property type="entry name" value="MoaB/Mog-like domain"/>
    <property type="match status" value="1"/>
</dbReference>
<organism evidence="2">
    <name type="scientific">marine sediment metagenome</name>
    <dbReference type="NCBI Taxonomy" id="412755"/>
    <lineage>
        <taxon>unclassified sequences</taxon>
        <taxon>metagenomes</taxon>
        <taxon>ecological metagenomes</taxon>
    </lineage>
</organism>
<dbReference type="NCBIfam" id="NF001813">
    <property type="entry name" value="PRK00549.1"/>
    <property type="match status" value="1"/>
</dbReference>